<dbReference type="RefSeq" id="XP_033683256.1">
    <property type="nucleotide sequence ID" value="XM_033822174.1"/>
</dbReference>
<proteinExistence type="predicted"/>
<dbReference type="GeneID" id="54575504"/>
<evidence type="ECO:0000313" key="2">
    <source>
        <dbReference type="EMBL" id="KAF2248252.1"/>
    </source>
</evidence>
<evidence type="ECO:0000313" key="3">
    <source>
        <dbReference type="Proteomes" id="UP000800094"/>
    </source>
</evidence>
<protein>
    <recommendedName>
        <fullName evidence="1">CHAT domain-containing protein</fullName>
    </recommendedName>
</protein>
<evidence type="ECO:0000259" key="1">
    <source>
        <dbReference type="Pfam" id="PF12770"/>
    </source>
</evidence>
<gene>
    <name evidence="2" type="ORF">BU26DRAFT_330080</name>
</gene>
<dbReference type="InterPro" id="IPR024983">
    <property type="entry name" value="CHAT_dom"/>
</dbReference>
<dbReference type="SUPFAM" id="SSF52540">
    <property type="entry name" value="P-loop containing nucleoside triphosphate hydrolases"/>
    <property type="match status" value="1"/>
</dbReference>
<reference evidence="2" key="1">
    <citation type="journal article" date="2020" name="Stud. Mycol.">
        <title>101 Dothideomycetes genomes: a test case for predicting lifestyles and emergence of pathogens.</title>
        <authorList>
            <person name="Haridas S."/>
            <person name="Albert R."/>
            <person name="Binder M."/>
            <person name="Bloem J."/>
            <person name="Labutti K."/>
            <person name="Salamov A."/>
            <person name="Andreopoulos B."/>
            <person name="Baker S."/>
            <person name="Barry K."/>
            <person name="Bills G."/>
            <person name="Bluhm B."/>
            <person name="Cannon C."/>
            <person name="Castanera R."/>
            <person name="Culley D."/>
            <person name="Daum C."/>
            <person name="Ezra D."/>
            <person name="Gonzalez J."/>
            <person name="Henrissat B."/>
            <person name="Kuo A."/>
            <person name="Liang C."/>
            <person name="Lipzen A."/>
            <person name="Lutzoni F."/>
            <person name="Magnuson J."/>
            <person name="Mondo S."/>
            <person name="Nolan M."/>
            <person name="Ohm R."/>
            <person name="Pangilinan J."/>
            <person name="Park H.-J."/>
            <person name="Ramirez L."/>
            <person name="Alfaro M."/>
            <person name="Sun H."/>
            <person name="Tritt A."/>
            <person name="Yoshinaga Y."/>
            <person name="Zwiers L.-H."/>
            <person name="Turgeon B."/>
            <person name="Goodwin S."/>
            <person name="Spatafora J."/>
            <person name="Crous P."/>
            <person name="Grigoriev I."/>
        </authorList>
    </citation>
    <scope>NUCLEOTIDE SEQUENCE</scope>
    <source>
        <strain evidence="2">CBS 122368</strain>
    </source>
</reference>
<sequence length="1723" mass="198011">MQPHRLSQTPRFSVGVCYQVISSYKEVPLGGYDLAKLSSRRMIRRLGFRYLSNNRPEHHQKPKTNANARALTICRVCATDFSLRMSSPFQLPVEFDAWSIESLDQTRKWALKRAGTMETHEIEDPFDEIQDALLRWYLEEYPIHDPLERTKVSYATTNLCRYSDRLAQQVVQLVGDPEEKQCSITIRQIDDARPGQSVQMIHWEVLEAAFDREKTTFSSVAVSRTISETHPSKAPSLPGDSEPFRILLVVARSDLTEKHHRIISSTLKHIVTGLGSRPVELDIVRPGTYRALEVYLDQCKKRKRRIHLVHFDVHGEVKTSKDTQQGPRFRNFLRFYPKSERDSGLIGACRVATLLSKHEIPMVVLNACESARSDAGPEANLAQAFLASGVPFVLAMSYKLLVSGMATFFFHFYRSFLKHRRDFCQAASDGRKAMRIHRKRQAYLGIDIELQDWIVPVTYIADGIRASEFVIPGSPSTGDGADVEDQPHWEALRYNDLSFDIEVLNVETRLLDPWRCGSGPIVNIYGFSGVGKTAFLRHCQTWWMETSMFDRIFSYSFQSNRPYQPNEIVLWLAHKLQNEMLAQDPHSSLCTIQSGVSNPLSIIKLYMRTTGLGKRVLLILDDFPQMVQGDTPAIKPLPYIDQKNLSETFESLSSSHIYVIVSSISMVPFIDARPLETGKGDEILQPPRLLGDPLPKSSHYNMPGISEPLSIGFHGDASFWATLTNTDTTAALQDIVDYFADLPSLIRADILEIMNDAHRTEQSVLSLRKSLLLGRYPFSTLSEDGMRVLHSQPAYRASMEYYEKQSGLAKAVLLGLSLFTRHLGIRTDSYILRYVRCLKEAFPRYFSRLCTTTVRDHWYQDALRRMSYYFQTRSTLEAQALEVLSQTVNDLRLLGFLRPEFAYLKGKQADELEHIPIYRIHPQLSLFLRQALENEISSTIAARGYTPREVRSRLDKVFIEHHRERIESLQSAELRSPEQAITVVNHIADEHFGKFNLLGALLMWIEEDANHRDFEYPLKFFDWFLAPWPRLTSRTYYGPSILVSYIKETRERISQVCGELAKETKPEKGQSRSKVEARLPMRRQFYSALTLLLRLSNWLSHFYMVSGQPELAVAETKRSALMISTHLGPYRAVEPMLLADAYLQFLSGHFGSSRRRSQPISLDSLAPEAERELGIMDSTPGLKHEEQLAGLSYHLLQRASVATVRTFERSYGEMAAQFERLLHWSMDTDNETERQWTALTNKLMAKGWADKRATERWGYRTREEKENVEKENELLFRRTLAELAKFPQEWFDGMLQRFSAILQGLTGNAIAIPEGQSLDETLVTMAQRDDEQIPRLTSGGNELTDLYESVKRAWQDLRRGTSPDQVFDAIFPRFKTFFEYYWRRSLLQMIEFSMRYVDRTMSASLNQLLVKDYMTRRDWEGLNQYLHNLDLEKEHGGRTQFYAVQGICSLYLKNVNEAGLYLTKALRSLENREEWFFSNFAIFGFAGAFTVQVEILRLLIAVKYEAGDDSTVCPISAWLLFLDALAFGYAPSSKILYCQNGALLEQLTEHYLPYPSQTRDAMRVVELPQEEEYGCAMLHYEPSIDPDDRSVIIPDAERDLYLLIEFLYRTRIRSHVDLQFPETIYLKAMKYFVRHCERSPITRLPPDAASVLFLRALKEELVCNPAARKDTIELFEQFLMGKSVVGVPHSLITMDSCPVLPDNYEGMLDENDETALYAMFDEG</sequence>
<feature type="domain" description="CHAT" evidence="1">
    <location>
        <begin position="212"/>
        <end position="434"/>
    </location>
</feature>
<accession>A0A6A6IEC5</accession>
<keyword evidence="3" id="KW-1185">Reference proteome</keyword>
<dbReference type="OrthoDB" id="5303793at2759"/>
<dbReference type="Pfam" id="PF12770">
    <property type="entry name" value="CHAT"/>
    <property type="match status" value="1"/>
</dbReference>
<dbReference type="Gene3D" id="3.40.50.300">
    <property type="entry name" value="P-loop containing nucleotide triphosphate hydrolases"/>
    <property type="match status" value="1"/>
</dbReference>
<name>A0A6A6IEC5_9PLEO</name>
<dbReference type="InterPro" id="IPR027417">
    <property type="entry name" value="P-loop_NTPase"/>
</dbReference>
<organism evidence="2 3">
    <name type="scientific">Trematosphaeria pertusa</name>
    <dbReference type="NCBI Taxonomy" id="390896"/>
    <lineage>
        <taxon>Eukaryota</taxon>
        <taxon>Fungi</taxon>
        <taxon>Dikarya</taxon>
        <taxon>Ascomycota</taxon>
        <taxon>Pezizomycotina</taxon>
        <taxon>Dothideomycetes</taxon>
        <taxon>Pleosporomycetidae</taxon>
        <taxon>Pleosporales</taxon>
        <taxon>Massarineae</taxon>
        <taxon>Trematosphaeriaceae</taxon>
        <taxon>Trematosphaeria</taxon>
    </lineage>
</organism>
<dbReference type="EMBL" id="ML987196">
    <property type="protein sequence ID" value="KAF2248252.1"/>
    <property type="molecule type" value="Genomic_DNA"/>
</dbReference>
<dbReference type="Proteomes" id="UP000800094">
    <property type="component" value="Unassembled WGS sequence"/>
</dbReference>